<dbReference type="Proteomes" id="UP000054324">
    <property type="component" value="Unassembled WGS sequence"/>
</dbReference>
<dbReference type="RefSeq" id="XP_009171044.1">
    <property type="nucleotide sequence ID" value="XM_009172780.1"/>
</dbReference>
<dbReference type="CTD" id="20321472"/>
<protein>
    <submittedName>
        <fullName evidence="1">Uncharacterized protein</fullName>
    </submittedName>
</protein>
<proteinExistence type="predicted"/>
<gene>
    <name evidence="1" type="ORF">T265_07293</name>
</gene>
<name>A0A075AC01_OPIVI</name>
<reference evidence="1 2" key="1">
    <citation type="submission" date="2013-11" db="EMBL/GenBank/DDBJ databases">
        <title>Opisthorchis viverrini - life in the bile duct.</title>
        <authorList>
            <person name="Young N.D."/>
            <person name="Nagarajan N."/>
            <person name="Lin S.J."/>
            <person name="Korhonen P.K."/>
            <person name="Jex A.R."/>
            <person name="Hall R.S."/>
            <person name="Safavi-Hemami H."/>
            <person name="Kaewkong W."/>
            <person name="Bertrand D."/>
            <person name="Gao S."/>
            <person name="Seet Q."/>
            <person name="Wongkham S."/>
            <person name="Teh B.T."/>
            <person name="Wongkham C."/>
            <person name="Intapan P.M."/>
            <person name="Maleewong W."/>
            <person name="Yang X."/>
            <person name="Hu M."/>
            <person name="Wang Z."/>
            <person name="Hofmann A."/>
            <person name="Sternberg P.W."/>
            <person name="Tan P."/>
            <person name="Wang J."/>
            <person name="Gasser R.B."/>
        </authorList>
    </citation>
    <scope>NUCLEOTIDE SEQUENCE [LARGE SCALE GENOMIC DNA]</scope>
</reference>
<organism evidence="1 2">
    <name type="scientific">Opisthorchis viverrini</name>
    <name type="common">Southeast Asian liver fluke</name>
    <dbReference type="NCBI Taxonomy" id="6198"/>
    <lineage>
        <taxon>Eukaryota</taxon>
        <taxon>Metazoa</taxon>
        <taxon>Spiralia</taxon>
        <taxon>Lophotrochozoa</taxon>
        <taxon>Platyhelminthes</taxon>
        <taxon>Trematoda</taxon>
        <taxon>Digenea</taxon>
        <taxon>Opisthorchiida</taxon>
        <taxon>Opisthorchiata</taxon>
        <taxon>Opisthorchiidae</taxon>
        <taxon>Opisthorchis</taxon>
    </lineage>
</organism>
<keyword evidence="2" id="KW-1185">Reference proteome</keyword>
<dbReference type="KEGG" id="ovi:T265_07293"/>
<dbReference type="GeneID" id="20321472"/>
<evidence type="ECO:0000313" key="1">
    <source>
        <dbReference type="EMBL" id="KER25189.1"/>
    </source>
</evidence>
<dbReference type="AlphaFoldDB" id="A0A075AC01"/>
<evidence type="ECO:0000313" key="2">
    <source>
        <dbReference type="Proteomes" id="UP000054324"/>
    </source>
</evidence>
<dbReference type="EMBL" id="KL596784">
    <property type="protein sequence ID" value="KER25189.1"/>
    <property type="molecule type" value="Genomic_DNA"/>
</dbReference>
<sequence>MDELQQNIKGATLTEFSTVYPTSPIRPQEQWISSRSLVLTVACRQRVRRRTHIPQTPNNKEPRGRSRALDLEYKKFSQGQGDAMQYNMVHAHAMRSYLPPPKSSVNETVASTTTVRRVRGYYG</sequence>
<accession>A0A075AC01</accession>